<organism evidence="10 11">
    <name type="scientific">Gloeobacter morelensis MG652769</name>
    <dbReference type="NCBI Taxonomy" id="2781736"/>
    <lineage>
        <taxon>Bacteria</taxon>
        <taxon>Bacillati</taxon>
        <taxon>Cyanobacteriota</taxon>
        <taxon>Cyanophyceae</taxon>
        <taxon>Gloeobacterales</taxon>
        <taxon>Gloeobacteraceae</taxon>
        <taxon>Gloeobacter</taxon>
        <taxon>Gloeobacter morelensis</taxon>
    </lineage>
</organism>
<evidence type="ECO:0000256" key="5">
    <source>
        <dbReference type="ARBA" id="ARBA00022927"/>
    </source>
</evidence>
<dbReference type="InterPro" id="IPR001901">
    <property type="entry name" value="Translocase_SecE/Sec61-g"/>
</dbReference>
<reference evidence="10 11" key="1">
    <citation type="journal article" date="2021" name="Genome Biol. Evol.">
        <title>Complete Genome Sequencing of a Novel Gloeobacter Species from a Waterfall Cave in Mexico.</title>
        <authorList>
            <person name="Saw J.H."/>
            <person name="Cardona T."/>
            <person name="Montejano G."/>
        </authorList>
    </citation>
    <scope>NUCLEOTIDE SEQUENCE [LARGE SCALE GENOMIC DNA]</scope>
    <source>
        <strain evidence="10">MG652769</strain>
    </source>
</reference>
<evidence type="ECO:0000256" key="8">
    <source>
        <dbReference type="ARBA" id="ARBA00023136"/>
    </source>
</evidence>
<dbReference type="NCBIfam" id="TIGR00964">
    <property type="entry name" value="secE_bact"/>
    <property type="match status" value="1"/>
</dbReference>
<protein>
    <recommendedName>
        <fullName evidence="9">Protein translocase subunit SecE</fullName>
    </recommendedName>
</protein>
<evidence type="ECO:0000256" key="7">
    <source>
        <dbReference type="ARBA" id="ARBA00023010"/>
    </source>
</evidence>
<dbReference type="InterPro" id="IPR005807">
    <property type="entry name" value="SecE_bac"/>
</dbReference>
<keyword evidence="5 9" id="KW-0653">Protein transport</keyword>
<keyword evidence="9" id="KW-0997">Cell inner membrane</keyword>
<dbReference type="Proteomes" id="UP001054846">
    <property type="component" value="Chromosome"/>
</dbReference>
<evidence type="ECO:0000256" key="2">
    <source>
        <dbReference type="ARBA" id="ARBA00022448"/>
    </source>
</evidence>
<feature type="transmembrane region" description="Helical" evidence="9">
    <location>
        <begin position="40"/>
        <end position="61"/>
    </location>
</feature>
<evidence type="ECO:0000313" key="11">
    <source>
        <dbReference type="Proteomes" id="UP001054846"/>
    </source>
</evidence>
<accession>A0ABY3PIZ0</accession>
<sequence>MTTEPKSTSPEVPAKFNPRQFLTEVRGELDKVVWPDRKQLISQSVSVVLIVVVIASFIYLLDELLKWLSGLIF</sequence>
<dbReference type="PROSITE" id="PS01067">
    <property type="entry name" value="SECE_SEC61G"/>
    <property type="match status" value="1"/>
</dbReference>
<evidence type="ECO:0000256" key="4">
    <source>
        <dbReference type="ARBA" id="ARBA00022692"/>
    </source>
</evidence>
<comment type="subcellular location">
    <subcellularLocation>
        <location evidence="9">Cell inner membrane</location>
        <topology evidence="9">Single-pass membrane protein</topology>
    </subcellularLocation>
    <subcellularLocation>
        <location evidence="1">Membrane</location>
    </subcellularLocation>
</comment>
<proteinExistence type="inferred from homology"/>
<keyword evidence="3 9" id="KW-1003">Cell membrane</keyword>
<dbReference type="PANTHER" id="PTHR33910:SF1">
    <property type="entry name" value="PROTEIN TRANSLOCASE SUBUNIT SECE"/>
    <property type="match status" value="1"/>
</dbReference>
<comment type="subunit">
    <text evidence="9">Component of the Sec protein translocase complex. Heterotrimer consisting of SecY, SecE and SecG subunits. The heterotrimers can form oligomers, although 1 heterotrimer is thought to be able to translocate proteins. Interacts with the ribosome. Interacts with SecDF, and other proteins may be involved. Interacts with SecA.</text>
</comment>
<evidence type="ECO:0000313" key="10">
    <source>
        <dbReference type="EMBL" id="UFP93564.1"/>
    </source>
</evidence>
<dbReference type="HAMAP" id="MF_00422">
    <property type="entry name" value="SecE"/>
    <property type="match status" value="1"/>
</dbReference>
<keyword evidence="7 9" id="KW-0811">Translocation</keyword>
<keyword evidence="4 9" id="KW-0812">Transmembrane</keyword>
<gene>
    <name evidence="9 10" type="primary">secE</name>
    <name evidence="10" type="ORF">ISF26_17475</name>
</gene>
<keyword evidence="8 9" id="KW-0472">Membrane</keyword>
<dbReference type="Pfam" id="PF00584">
    <property type="entry name" value="SecE"/>
    <property type="match status" value="1"/>
</dbReference>
<evidence type="ECO:0000256" key="3">
    <source>
        <dbReference type="ARBA" id="ARBA00022475"/>
    </source>
</evidence>
<keyword evidence="2 9" id="KW-0813">Transport</keyword>
<keyword evidence="6 9" id="KW-1133">Transmembrane helix</keyword>
<dbReference type="PANTHER" id="PTHR33910">
    <property type="entry name" value="PROTEIN TRANSLOCASE SUBUNIT SECE"/>
    <property type="match status" value="1"/>
</dbReference>
<name>A0ABY3PIZ0_9CYAN</name>
<comment type="similarity">
    <text evidence="9">Belongs to the SecE/SEC61-gamma family.</text>
</comment>
<dbReference type="Gene3D" id="1.20.5.1030">
    <property type="entry name" value="Preprotein translocase secy subunit"/>
    <property type="match status" value="1"/>
</dbReference>
<evidence type="ECO:0000256" key="9">
    <source>
        <dbReference type="HAMAP-Rule" id="MF_00422"/>
    </source>
</evidence>
<keyword evidence="11" id="KW-1185">Reference proteome</keyword>
<dbReference type="RefSeq" id="WP_011140831.1">
    <property type="nucleotide sequence ID" value="NZ_CP063845.1"/>
</dbReference>
<evidence type="ECO:0000256" key="1">
    <source>
        <dbReference type="ARBA" id="ARBA00004370"/>
    </source>
</evidence>
<dbReference type="InterPro" id="IPR038379">
    <property type="entry name" value="SecE_sf"/>
</dbReference>
<comment type="function">
    <text evidence="9">Essential subunit of the Sec protein translocation channel SecYEG. Clamps together the 2 halves of SecY. May contact the channel plug during translocation.</text>
</comment>
<dbReference type="EMBL" id="CP063845">
    <property type="protein sequence ID" value="UFP93564.1"/>
    <property type="molecule type" value="Genomic_DNA"/>
</dbReference>
<evidence type="ECO:0000256" key="6">
    <source>
        <dbReference type="ARBA" id="ARBA00022989"/>
    </source>
</evidence>